<name>A0A834J5G5_VESGE</name>
<comment type="caution">
    <text evidence="2">The sequence shown here is derived from an EMBL/GenBank/DDBJ whole genome shotgun (WGS) entry which is preliminary data.</text>
</comment>
<accession>A0A834J5G5</accession>
<dbReference type="Proteomes" id="UP000617340">
    <property type="component" value="Unassembled WGS sequence"/>
</dbReference>
<reference evidence="2" key="1">
    <citation type="journal article" date="2020" name="G3 (Bethesda)">
        <title>High-Quality Assemblies for Three Invasive Social Wasps from the &lt;i&gt;Vespula&lt;/i&gt; Genus.</title>
        <authorList>
            <person name="Harrop T.W.R."/>
            <person name="Guhlin J."/>
            <person name="McLaughlin G.M."/>
            <person name="Permina E."/>
            <person name="Stockwell P."/>
            <person name="Gilligan J."/>
            <person name="Le Lec M.F."/>
            <person name="Gruber M.A.M."/>
            <person name="Quinn O."/>
            <person name="Lovegrove M."/>
            <person name="Duncan E.J."/>
            <person name="Remnant E.J."/>
            <person name="Van Eeckhoven J."/>
            <person name="Graham B."/>
            <person name="Knapp R.A."/>
            <person name="Langford K.W."/>
            <person name="Kronenberg Z."/>
            <person name="Press M.O."/>
            <person name="Eacker S.M."/>
            <person name="Wilson-Rankin E.E."/>
            <person name="Purcell J."/>
            <person name="Lester P.J."/>
            <person name="Dearden P.K."/>
        </authorList>
    </citation>
    <scope>NUCLEOTIDE SEQUENCE</scope>
    <source>
        <strain evidence="2">Linc-1</strain>
    </source>
</reference>
<feature type="region of interest" description="Disordered" evidence="1">
    <location>
        <begin position="162"/>
        <end position="234"/>
    </location>
</feature>
<sequence length="299" mass="33674">MESSVEIREFSEKLFLILTNISDNCITRRDFLSQTGLDKQFRKIILGYSDSIARISEELSSKLGKNQENSENLLTEQKADFSDFLKEFSGTASLEVCLNIYRKSSQCYMQQGLLSNCKTAIQNGYQMENTTVFEWNMEFQKLFEKLQRGLTSKVIVFSLSSSPEVPRESESAPGTIGEESGNACILMGQSNPDRSGFWERKTNGKCEEKGSLHSQSEDRREGKGRKEKSREMNPAFIHGGLAIGSETSKHGGPCEETEEMLSKGILGAGDFEQGKVGRNLLRLSPELSERQLHRRRIIL</sequence>
<gene>
    <name evidence="2" type="ORF">HZH68_015705</name>
</gene>
<feature type="compositionally biased region" description="Basic and acidic residues" evidence="1">
    <location>
        <begin position="196"/>
        <end position="221"/>
    </location>
</feature>
<organism evidence="2 3">
    <name type="scientific">Vespula germanica</name>
    <name type="common">German yellow jacket</name>
    <name type="synonym">Paravespula germanica</name>
    <dbReference type="NCBI Taxonomy" id="30212"/>
    <lineage>
        <taxon>Eukaryota</taxon>
        <taxon>Metazoa</taxon>
        <taxon>Ecdysozoa</taxon>
        <taxon>Arthropoda</taxon>
        <taxon>Hexapoda</taxon>
        <taxon>Insecta</taxon>
        <taxon>Pterygota</taxon>
        <taxon>Neoptera</taxon>
        <taxon>Endopterygota</taxon>
        <taxon>Hymenoptera</taxon>
        <taxon>Apocrita</taxon>
        <taxon>Aculeata</taxon>
        <taxon>Vespoidea</taxon>
        <taxon>Vespidae</taxon>
        <taxon>Vespinae</taxon>
        <taxon>Vespula</taxon>
    </lineage>
</organism>
<proteinExistence type="predicted"/>
<protein>
    <submittedName>
        <fullName evidence="2">Uncharacterized protein</fullName>
    </submittedName>
</protein>
<evidence type="ECO:0000256" key="1">
    <source>
        <dbReference type="SAM" id="MobiDB-lite"/>
    </source>
</evidence>
<keyword evidence="3" id="KW-1185">Reference proteome</keyword>
<dbReference type="EMBL" id="JACSDZ010000021">
    <property type="protein sequence ID" value="KAF7381832.1"/>
    <property type="molecule type" value="Genomic_DNA"/>
</dbReference>
<evidence type="ECO:0000313" key="3">
    <source>
        <dbReference type="Proteomes" id="UP000617340"/>
    </source>
</evidence>
<dbReference type="AlphaFoldDB" id="A0A834J5G5"/>
<evidence type="ECO:0000313" key="2">
    <source>
        <dbReference type="EMBL" id="KAF7381832.1"/>
    </source>
</evidence>